<keyword evidence="4" id="KW-0720">Serine protease</keyword>
<dbReference type="CDD" id="cd21112">
    <property type="entry name" value="alphaLP-like"/>
    <property type="match status" value="1"/>
</dbReference>
<evidence type="ECO:0000256" key="4">
    <source>
        <dbReference type="ARBA" id="ARBA00022825"/>
    </source>
</evidence>
<dbReference type="InterPro" id="IPR043504">
    <property type="entry name" value="Peptidase_S1_PA_chymotrypsin"/>
</dbReference>
<dbReference type="GO" id="GO:0006508">
    <property type="term" value="P:proteolysis"/>
    <property type="evidence" value="ECO:0007669"/>
    <property type="project" value="UniProtKB-KW"/>
</dbReference>
<feature type="signal peptide" evidence="6">
    <location>
        <begin position="1"/>
        <end position="24"/>
    </location>
</feature>
<evidence type="ECO:0000313" key="7">
    <source>
        <dbReference type="EMBL" id="QMV41425.1"/>
    </source>
</evidence>
<keyword evidence="5" id="KW-1015">Disulfide bond</keyword>
<dbReference type="EMBL" id="CP041969">
    <property type="protein sequence ID" value="QMV41425.1"/>
    <property type="molecule type" value="Genomic_DNA"/>
</dbReference>
<keyword evidence="3" id="KW-0378">Hydrolase</keyword>
<accession>A0A7G5BWU1</accession>
<evidence type="ECO:0000256" key="6">
    <source>
        <dbReference type="SAM" id="SignalP"/>
    </source>
</evidence>
<dbReference type="Proteomes" id="UP000515679">
    <property type="component" value="Chromosome"/>
</dbReference>
<dbReference type="Gene3D" id="2.40.10.10">
    <property type="entry name" value="Trypsin-like serine proteases"/>
    <property type="match status" value="2"/>
</dbReference>
<dbReference type="GO" id="GO:0004252">
    <property type="term" value="F:serine-type endopeptidase activity"/>
    <property type="evidence" value="ECO:0007669"/>
    <property type="project" value="InterPro"/>
</dbReference>
<name>A0A7G5BWU1_9BACL</name>
<reference evidence="7 8" key="1">
    <citation type="submission" date="2019-07" db="EMBL/GenBank/DDBJ databases">
        <authorList>
            <person name="Kim J.K."/>
            <person name="Cheong H.-M."/>
            <person name="Choi Y."/>
            <person name="Hwang K.J."/>
            <person name="Lee S."/>
            <person name="Choi C."/>
        </authorList>
    </citation>
    <scope>NUCLEOTIDE SEQUENCE [LARGE SCALE GENOMIC DNA]</scope>
    <source>
        <strain evidence="7 8">KS 22</strain>
    </source>
</reference>
<gene>
    <name evidence="7" type="ORF">FPL14_09640</name>
</gene>
<dbReference type="SUPFAM" id="SSF50494">
    <property type="entry name" value="Trypsin-like serine proteases"/>
    <property type="match status" value="1"/>
</dbReference>
<dbReference type="KEGG" id="cchl:FPL14_09640"/>
<dbReference type="AlphaFoldDB" id="A0A7G5BWU1"/>
<dbReference type="PROSITE" id="PS00134">
    <property type="entry name" value="TRYPSIN_HIS"/>
    <property type="match status" value="1"/>
</dbReference>
<evidence type="ECO:0000256" key="1">
    <source>
        <dbReference type="ARBA" id="ARBA00007664"/>
    </source>
</evidence>
<protein>
    <submittedName>
        <fullName evidence="7">Uncharacterized protein</fullName>
    </submittedName>
</protein>
<dbReference type="InterPro" id="IPR018114">
    <property type="entry name" value="TRYPSIN_HIS"/>
</dbReference>
<evidence type="ECO:0000256" key="3">
    <source>
        <dbReference type="ARBA" id="ARBA00022801"/>
    </source>
</evidence>
<dbReference type="RefSeq" id="WP_182302784.1">
    <property type="nucleotide sequence ID" value="NZ_CP041969.1"/>
</dbReference>
<comment type="similarity">
    <text evidence="1">Belongs to the peptidase S1 family.</text>
</comment>
<dbReference type="InterPro" id="IPR009003">
    <property type="entry name" value="Peptidase_S1_PA"/>
</dbReference>
<dbReference type="PRINTS" id="PR00861">
    <property type="entry name" value="ALYTICPTASE"/>
</dbReference>
<keyword evidence="2" id="KW-0645">Protease</keyword>
<organism evidence="7 8">
    <name type="scientific">Cohnella cholangitidis</name>
    <dbReference type="NCBI Taxonomy" id="2598458"/>
    <lineage>
        <taxon>Bacteria</taxon>
        <taxon>Bacillati</taxon>
        <taxon>Bacillota</taxon>
        <taxon>Bacilli</taxon>
        <taxon>Bacillales</taxon>
        <taxon>Paenibacillaceae</taxon>
        <taxon>Cohnella</taxon>
    </lineage>
</organism>
<sequence>MRKLTSMLSIVFLIGLLATTPVLATTDGSSNSLSSLSQFEKSSNEYFRKVYDLEKLESVSVNSINNKSKETYGVYLTNDEMELLKDQDVTIEYARDLQVELITKHKDSFGGMYFDRSLNNGTIRVGLVNNSSKSNIHSEIINAFPRIDKLQIFEVDTPLSELENYQEQINQFIIENKWTHVSTDISIPDNKVIIGVPSEDSFVRKEIEERFKNNYYIINSEFSPITLTSRTAYTRPLIGGLEIVPPNNLPCTGAFTGWLNTGEVAYVTAAHCAELGQVYTQGGSVIGMVERRHYQGTADAAAIVIGQSNTATSPYLYQNGVFESTESISSEIIGQTVCKSGRTTEVTCGPLITPYDSGAPGGTFLTGLRSIAAYAYGGDSGAPTYIPNEFGSHRLTGVLSGTKMVGTEPRFLYSHIQNVVSHLGITSVRLDY</sequence>
<proteinExistence type="inferred from homology"/>
<evidence type="ECO:0000256" key="5">
    <source>
        <dbReference type="ARBA" id="ARBA00023157"/>
    </source>
</evidence>
<keyword evidence="6" id="KW-0732">Signal</keyword>
<evidence type="ECO:0000313" key="8">
    <source>
        <dbReference type="Proteomes" id="UP000515679"/>
    </source>
</evidence>
<evidence type="ECO:0000256" key="2">
    <source>
        <dbReference type="ARBA" id="ARBA00022670"/>
    </source>
</evidence>
<keyword evidence="8" id="KW-1185">Reference proteome</keyword>
<feature type="chain" id="PRO_5028872377" evidence="6">
    <location>
        <begin position="25"/>
        <end position="432"/>
    </location>
</feature>
<dbReference type="InterPro" id="IPR001316">
    <property type="entry name" value="Pept_S1A_streptogrisin"/>
</dbReference>